<dbReference type="EMBL" id="OP297535">
    <property type="protein sequence ID" value="UXE03867.1"/>
    <property type="molecule type" value="Genomic_DNA"/>
</dbReference>
<evidence type="ECO:0000313" key="1">
    <source>
        <dbReference type="EMBL" id="UXE03867.1"/>
    </source>
</evidence>
<name>A0A977PQ75_9CAUD</name>
<organism evidence="1 2">
    <name type="scientific">Gordonia phage ObLaDi</name>
    <dbReference type="NCBI Taxonomy" id="2978487"/>
    <lineage>
        <taxon>Viruses</taxon>
        <taxon>Duplodnaviria</taxon>
        <taxon>Heunggongvirae</taxon>
        <taxon>Uroviricota</taxon>
        <taxon>Caudoviricetes</taxon>
        <taxon>Kruegerviridae</taxon>
        <taxon>Cafassovirus</taxon>
        <taxon>Cafassovirus obladi</taxon>
    </lineage>
</organism>
<dbReference type="Proteomes" id="UP001064297">
    <property type="component" value="Segment"/>
</dbReference>
<sequence>MDDKSMWRMEIELVYREDTDQYEYRIRGVGPNASMVTPVTIDESDAMFAIEDALTRSGALK</sequence>
<keyword evidence="2" id="KW-1185">Reference proteome</keyword>
<reference evidence="1" key="1">
    <citation type="submission" date="2022-08" db="EMBL/GenBank/DDBJ databases">
        <authorList>
            <person name="Abuwarda M.A."/>
            <person name="Alvarez A."/>
            <person name="Batteikh M."/>
            <person name="Baughman A.P."/>
            <person name="Chavez V."/>
            <person name="Cheng C."/>
            <person name="Cosentino E.J."/>
            <person name="Di Blasi D.L."/>
            <person name="Dooley N.L."/>
            <person name="Empson B.M."/>
            <person name="Erfanian K."/>
            <person name="Esparza P.D."/>
            <person name="Fleming H.S."/>
            <person name="Ghannam M.S."/>
            <person name="Gibbons A.C."/>
            <person name="Gonzalez C."/>
            <person name="Huq N.E."/>
            <person name="Jin K."/>
            <person name="Kamarzar M."/>
            <person name="Khaine A."/>
            <person name="Krug K.R."/>
            <person name="Lee A."/>
            <person name="Liao S."/>
            <person name="Light I."/>
            <person name="Ma Y."/>
            <person name="Magaling J.M."/>
            <person name="McLinden K.C."/>
            <person name="Melkote A."/>
            <person name="Montoya Serpas C.A."/>
            <person name="Niazmandi K."/>
            <person name="Ostroske E.C."/>
            <person name="Paek B.H."/>
            <person name="Rajiv S."/>
            <person name="Santos C.E."/>
            <person name="Semaan S.A."/>
            <person name="Senthilvelan J."/>
            <person name="Sheppy T.E."/>
            <person name="Stephenson J.C."/>
            <person name="Tenney M.E."/>
            <person name="Teoh N."/>
            <person name="Thorp J.P."/>
            <person name="Turon Font G."/>
            <person name="Uvarov E.V."/>
            <person name="Verpukhovskiy P."/>
            <person name="Wang J."/>
            <person name="Whang A.Y."/>
            <person name="Wright N.E."/>
            <person name="Wu M."/>
            <person name="Zhuang C."/>
            <person name="Bruns J.A."/>
            <person name="Chai A.E."/>
            <person name="Parikh H."/>
            <person name="Zorawik M."/>
            <person name="Garza D.R."/>
            <person name="Ngo R.T."/>
            <person name="Reddi K."/>
            <person name="Garcia-Vedrenne A.E."/>
            <person name="Freise A.C."/>
            <person name="Balish M.F."/>
            <person name="Garlena R.A."/>
            <person name="Russell D.A."/>
            <person name="Jacobs-Sera D."/>
            <person name="Hatfull G.F."/>
        </authorList>
    </citation>
    <scope>NUCLEOTIDE SEQUENCE</scope>
</reference>
<gene>
    <name evidence="1" type="primary">144</name>
    <name evidence="1" type="ORF">SEA_OBLADI_144</name>
</gene>
<evidence type="ECO:0000313" key="2">
    <source>
        <dbReference type="Proteomes" id="UP001064297"/>
    </source>
</evidence>
<accession>A0A977PQ75</accession>
<proteinExistence type="predicted"/>
<protein>
    <submittedName>
        <fullName evidence="1">Uncharacterized protein</fullName>
    </submittedName>
</protein>